<comment type="similarity">
    <text evidence="1">Belongs to the AAA ATPase family.</text>
</comment>
<evidence type="ECO:0000259" key="2">
    <source>
        <dbReference type="Pfam" id="PF00004"/>
    </source>
</evidence>
<dbReference type="EMBL" id="JACGWK010000007">
    <property type="protein sequence ID" value="KAL0344270.1"/>
    <property type="molecule type" value="Genomic_DNA"/>
</dbReference>
<feature type="domain" description="ATPase AAA-type core" evidence="2">
    <location>
        <begin position="11"/>
        <end position="69"/>
    </location>
</feature>
<dbReference type="InterPro" id="IPR058017">
    <property type="entry name" value="At3g28540-like_C"/>
</dbReference>
<dbReference type="AlphaFoldDB" id="A0AAW2NLC0"/>
<dbReference type="GO" id="GO:0005524">
    <property type="term" value="F:ATP binding"/>
    <property type="evidence" value="ECO:0007669"/>
    <property type="project" value="UniProtKB-KW"/>
</dbReference>
<dbReference type="Pfam" id="PF00004">
    <property type="entry name" value="AAA"/>
    <property type="match status" value="1"/>
</dbReference>
<keyword evidence="1" id="KW-0547">Nucleotide-binding</keyword>
<dbReference type="Pfam" id="PF25568">
    <property type="entry name" value="AAA_lid_At3g28540"/>
    <property type="match status" value="1"/>
</dbReference>
<evidence type="ECO:0000259" key="3">
    <source>
        <dbReference type="Pfam" id="PF25568"/>
    </source>
</evidence>
<protein>
    <submittedName>
        <fullName evidence="4">AAA-ATPase</fullName>
    </submittedName>
</protein>
<dbReference type="InterPro" id="IPR050747">
    <property type="entry name" value="Mitochondrial_chaperone_BCS1"/>
</dbReference>
<accession>A0AAW2NLC0</accession>
<reference evidence="4" key="1">
    <citation type="submission" date="2020-06" db="EMBL/GenBank/DDBJ databases">
        <authorList>
            <person name="Li T."/>
            <person name="Hu X."/>
            <person name="Zhang T."/>
            <person name="Song X."/>
            <person name="Zhang H."/>
            <person name="Dai N."/>
            <person name="Sheng W."/>
            <person name="Hou X."/>
            <person name="Wei L."/>
        </authorList>
    </citation>
    <scope>NUCLEOTIDE SEQUENCE</scope>
    <source>
        <strain evidence="4">G01</strain>
        <tissue evidence="4">Leaf</tissue>
    </source>
</reference>
<dbReference type="InterPro" id="IPR003959">
    <property type="entry name" value="ATPase_AAA_core"/>
</dbReference>
<dbReference type="InterPro" id="IPR003960">
    <property type="entry name" value="ATPase_AAA_CS"/>
</dbReference>
<dbReference type="InterPro" id="IPR027417">
    <property type="entry name" value="P-loop_NTPase"/>
</dbReference>
<reference evidence="4" key="2">
    <citation type="journal article" date="2024" name="Plant">
        <title>Genomic evolution and insights into agronomic trait innovations of Sesamum species.</title>
        <authorList>
            <person name="Miao H."/>
            <person name="Wang L."/>
            <person name="Qu L."/>
            <person name="Liu H."/>
            <person name="Sun Y."/>
            <person name="Le M."/>
            <person name="Wang Q."/>
            <person name="Wei S."/>
            <person name="Zheng Y."/>
            <person name="Lin W."/>
            <person name="Duan Y."/>
            <person name="Cao H."/>
            <person name="Xiong S."/>
            <person name="Wang X."/>
            <person name="Wei L."/>
            <person name="Li C."/>
            <person name="Ma Q."/>
            <person name="Ju M."/>
            <person name="Zhao R."/>
            <person name="Li G."/>
            <person name="Mu C."/>
            <person name="Tian Q."/>
            <person name="Mei H."/>
            <person name="Zhang T."/>
            <person name="Gao T."/>
            <person name="Zhang H."/>
        </authorList>
    </citation>
    <scope>NUCLEOTIDE SEQUENCE</scope>
    <source>
        <strain evidence="4">G01</strain>
    </source>
</reference>
<comment type="caution">
    <text evidence="4">The sequence shown here is derived from an EMBL/GenBank/DDBJ whole genome shotgun (WGS) entry which is preliminary data.</text>
</comment>
<feature type="domain" description="AAA+ ATPase At3g28540-like C-terminal" evidence="3">
    <location>
        <begin position="71"/>
        <end position="143"/>
    </location>
</feature>
<sequence length="192" mass="22342">MHDRERDTQSADEDSSNTRLTLSGLLNFIDGLWSTCGDERIIIFTTNHKEKLDPALLRPGRMDMHIHMGYCTPEAFDVLALNYLEINDHHRLFPEIKRLIREIEITPAEIAEHLMRSEDVDVALEGVVDLLKQKERKKKNETSDDQKMSDVVEKEFDEGVDQGKKSKFGRIMKDLTNFRRRSSRITGKRKML</sequence>
<name>A0AAW2NLC0_9LAMI</name>
<evidence type="ECO:0000313" key="4">
    <source>
        <dbReference type="EMBL" id="KAL0344270.1"/>
    </source>
</evidence>
<dbReference type="Gene3D" id="6.10.280.40">
    <property type="match status" value="1"/>
</dbReference>
<proteinExistence type="inferred from homology"/>
<dbReference type="GO" id="GO:0016887">
    <property type="term" value="F:ATP hydrolysis activity"/>
    <property type="evidence" value="ECO:0007669"/>
    <property type="project" value="InterPro"/>
</dbReference>
<dbReference type="PANTHER" id="PTHR23070">
    <property type="entry name" value="BCS1 AAA-TYPE ATPASE"/>
    <property type="match status" value="1"/>
</dbReference>
<dbReference type="SUPFAM" id="SSF52540">
    <property type="entry name" value="P-loop containing nucleoside triphosphate hydrolases"/>
    <property type="match status" value="1"/>
</dbReference>
<dbReference type="Gene3D" id="3.40.50.300">
    <property type="entry name" value="P-loop containing nucleotide triphosphate hydrolases"/>
    <property type="match status" value="1"/>
</dbReference>
<keyword evidence="1" id="KW-0067">ATP-binding</keyword>
<gene>
    <name evidence="4" type="ORF">Sangu_1314400</name>
</gene>
<organism evidence="4">
    <name type="scientific">Sesamum angustifolium</name>
    <dbReference type="NCBI Taxonomy" id="2727405"/>
    <lineage>
        <taxon>Eukaryota</taxon>
        <taxon>Viridiplantae</taxon>
        <taxon>Streptophyta</taxon>
        <taxon>Embryophyta</taxon>
        <taxon>Tracheophyta</taxon>
        <taxon>Spermatophyta</taxon>
        <taxon>Magnoliopsida</taxon>
        <taxon>eudicotyledons</taxon>
        <taxon>Gunneridae</taxon>
        <taxon>Pentapetalae</taxon>
        <taxon>asterids</taxon>
        <taxon>lamiids</taxon>
        <taxon>Lamiales</taxon>
        <taxon>Pedaliaceae</taxon>
        <taxon>Sesamum</taxon>
    </lineage>
</organism>
<evidence type="ECO:0000256" key="1">
    <source>
        <dbReference type="RuleBase" id="RU003651"/>
    </source>
</evidence>
<dbReference type="PROSITE" id="PS00674">
    <property type="entry name" value="AAA"/>
    <property type="match status" value="1"/>
</dbReference>